<dbReference type="RefSeq" id="WP_076783919.1">
    <property type="nucleotide sequence ID" value="NZ_FTPU01000031.1"/>
</dbReference>
<accession>A0A1U7PW54</accession>
<dbReference type="Proteomes" id="UP000187261">
    <property type="component" value="Unassembled WGS sequence"/>
</dbReference>
<protein>
    <recommendedName>
        <fullName evidence="3">Addiction module component</fullName>
    </recommendedName>
</protein>
<sequence length="80" mass="9639">MSTAELKLKLELINKITELKEIRIVKELKKLLDFELDKEIFELSQKQKNRITKARKEYSNGEVFTNEEVENEIEQWLNEK</sequence>
<name>A0A1U7PW54_9FLAO</name>
<evidence type="ECO:0000313" key="1">
    <source>
        <dbReference type="EMBL" id="SIT97786.1"/>
    </source>
</evidence>
<dbReference type="AlphaFoldDB" id="A0A1U7PW54"/>
<gene>
    <name evidence="1" type="ORF">SAMN05660493_02513</name>
</gene>
<reference evidence="2" key="1">
    <citation type="submission" date="2016-10" db="EMBL/GenBank/DDBJ databases">
        <authorList>
            <person name="Varghese N."/>
            <person name="Submissions S."/>
        </authorList>
    </citation>
    <scope>NUCLEOTIDE SEQUENCE [LARGE SCALE GENOMIC DNA]</scope>
    <source>
        <strain evidence="2">DSM 19482</strain>
    </source>
</reference>
<proteinExistence type="predicted"/>
<organism evidence="1 2">
    <name type="scientific">Epilithonimonas bovis DSM 19482</name>
    <dbReference type="NCBI Taxonomy" id="1121284"/>
    <lineage>
        <taxon>Bacteria</taxon>
        <taxon>Pseudomonadati</taxon>
        <taxon>Bacteroidota</taxon>
        <taxon>Flavobacteriia</taxon>
        <taxon>Flavobacteriales</taxon>
        <taxon>Weeksellaceae</taxon>
        <taxon>Chryseobacterium group</taxon>
        <taxon>Epilithonimonas</taxon>
    </lineage>
</organism>
<dbReference type="EMBL" id="FTPU01000031">
    <property type="protein sequence ID" value="SIT97786.1"/>
    <property type="molecule type" value="Genomic_DNA"/>
</dbReference>
<keyword evidence="2" id="KW-1185">Reference proteome</keyword>
<evidence type="ECO:0000313" key="2">
    <source>
        <dbReference type="Proteomes" id="UP000187261"/>
    </source>
</evidence>
<dbReference type="OrthoDB" id="1122787at2"/>
<evidence type="ECO:0008006" key="3">
    <source>
        <dbReference type="Google" id="ProtNLM"/>
    </source>
</evidence>
<dbReference type="STRING" id="1121284.SAMN05660493_02513"/>